<dbReference type="InterPro" id="IPR009057">
    <property type="entry name" value="Homeodomain-like_sf"/>
</dbReference>
<dbReference type="InterPro" id="IPR051651">
    <property type="entry name" value="DMTF1_DNA-bind_reg"/>
</dbReference>
<proteinExistence type="predicted"/>
<dbReference type="GO" id="GO:0000976">
    <property type="term" value="F:transcription cis-regulatory region binding"/>
    <property type="evidence" value="ECO:0007669"/>
    <property type="project" value="TreeGrafter"/>
</dbReference>
<organism evidence="6 7">
    <name type="scientific">Chrysophaeum taylorii</name>
    <dbReference type="NCBI Taxonomy" id="2483200"/>
    <lineage>
        <taxon>Eukaryota</taxon>
        <taxon>Sar</taxon>
        <taxon>Stramenopiles</taxon>
        <taxon>Ochrophyta</taxon>
        <taxon>Pelagophyceae</taxon>
        <taxon>Pelagomonadales</taxon>
        <taxon>Pelagomonadaceae</taxon>
        <taxon>Chrysophaeum</taxon>
    </lineage>
</organism>
<dbReference type="PROSITE" id="PS51294">
    <property type="entry name" value="HTH_MYB"/>
    <property type="match status" value="1"/>
</dbReference>
<comment type="subcellular location">
    <subcellularLocation>
        <location evidence="1">Nucleus</location>
    </subcellularLocation>
</comment>
<dbReference type="GO" id="GO:0003700">
    <property type="term" value="F:DNA-binding transcription factor activity"/>
    <property type="evidence" value="ECO:0007669"/>
    <property type="project" value="TreeGrafter"/>
</dbReference>
<evidence type="ECO:0000259" key="5">
    <source>
        <dbReference type="PROSITE" id="PS51294"/>
    </source>
</evidence>
<evidence type="ECO:0000256" key="1">
    <source>
        <dbReference type="ARBA" id="ARBA00004123"/>
    </source>
</evidence>
<keyword evidence="3" id="KW-0539">Nucleus</keyword>
<dbReference type="Gene3D" id="1.10.10.60">
    <property type="entry name" value="Homeodomain-like"/>
    <property type="match status" value="2"/>
</dbReference>
<dbReference type="CDD" id="cd00167">
    <property type="entry name" value="SANT"/>
    <property type="match status" value="1"/>
</dbReference>
<evidence type="ECO:0000313" key="7">
    <source>
        <dbReference type="Proteomes" id="UP001230188"/>
    </source>
</evidence>
<sequence>MSKKRGKFTKEESATVVAAAERAAVALGYRNAAEMMERRSARDGPRDKSKMAPFRELASSQFPDRSPLSLYSHVKRQCHPCAMKGPWSEEDTERLRALFDENGPKWSDVAEELGRTAESCRDHFRAVFGDDDFLEKQPKAVRLRKRTAWSDLELERLESATVDGVPVLDVDDASKISFVSLARRVGTRGKSQCQRKWRKLRATAHEGDEDLVDQRAALLAHPAHQLELCEKLQALDPHVESDVVWTSLGYDPIGCGSTRARACFNKLRAKYPASDGFTMREALARIIPDLQEQVHTDLLLRWAREDATTTRVGCCVPGV</sequence>
<evidence type="ECO:0000256" key="3">
    <source>
        <dbReference type="ARBA" id="ARBA00023242"/>
    </source>
</evidence>
<dbReference type="PANTHER" id="PTHR46380:SF2">
    <property type="entry name" value="CYCLIN-D-BINDING MYB-LIKE TRANSCRIPTION FACTOR 1"/>
    <property type="match status" value="1"/>
</dbReference>
<evidence type="ECO:0000256" key="2">
    <source>
        <dbReference type="ARBA" id="ARBA00023125"/>
    </source>
</evidence>
<feature type="domain" description="HTH myb-type" evidence="5">
    <location>
        <begin position="84"/>
        <end position="132"/>
    </location>
</feature>
<keyword evidence="2" id="KW-0238">DNA-binding</keyword>
<accession>A0AAD7UJA1</accession>
<dbReference type="Proteomes" id="UP001230188">
    <property type="component" value="Unassembled WGS sequence"/>
</dbReference>
<comment type="caution">
    <text evidence="6">The sequence shown here is derived from an EMBL/GenBank/DDBJ whole genome shotgun (WGS) entry which is preliminary data.</text>
</comment>
<name>A0AAD7UJA1_9STRA</name>
<dbReference type="SMART" id="SM00717">
    <property type="entry name" value="SANT"/>
    <property type="match status" value="3"/>
</dbReference>
<dbReference type="InterPro" id="IPR017930">
    <property type="entry name" value="Myb_dom"/>
</dbReference>
<dbReference type="GO" id="GO:0005634">
    <property type="term" value="C:nucleus"/>
    <property type="evidence" value="ECO:0007669"/>
    <property type="project" value="UniProtKB-SubCell"/>
</dbReference>
<dbReference type="PANTHER" id="PTHR46380">
    <property type="entry name" value="CYCLIN-D-BINDING MYB-LIKE TRANSCRIPTION FACTOR 1"/>
    <property type="match status" value="1"/>
</dbReference>
<feature type="domain" description="Myb-like" evidence="4">
    <location>
        <begin position="79"/>
        <end position="128"/>
    </location>
</feature>
<evidence type="ECO:0000313" key="6">
    <source>
        <dbReference type="EMBL" id="KAJ8606544.1"/>
    </source>
</evidence>
<dbReference type="InterPro" id="IPR001005">
    <property type="entry name" value="SANT/Myb"/>
</dbReference>
<dbReference type="EMBL" id="JAQMWT010000267">
    <property type="protein sequence ID" value="KAJ8606544.1"/>
    <property type="molecule type" value="Genomic_DNA"/>
</dbReference>
<protein>
    <submittedName>
        <fullName evidence="6">Uncharacterized protein</fullName>
    </submittedName>
</protein>
<dbReference type="Pfam" id="PF00249">
    <property type="entry name" value="Myb_DNA-binding"/>
    <property type="match status" value="1"/>
</dbReference>
<reference evidence="6" key="1">
    <citation type="submission" date="2023-01" db="EMBL/GenBank/DDBJ databases">
        <title>Metagenome sequencing of chrysophaentin producing Chrysophaeum taylorii.</title>
        <authorList>
            <person name="Davison J."/>
            <person name="Bewley C."/>
        </authorList>
    </citation>
    <scope>NUCLEOTIDE SEQUENCE</scope>
    <source>
        <strain evidence="6">NIES-1699</strain>
    </source>
</reference>
<dbReference type="PROSITE" id="PS50090">
    <property type="entry name" value="MYB_LIKE"/>
    <property type="match status" value="1"/>
</dbReference>
<keyword evidence="7" id="KW-1185">Reference proteome</keyword>
<evidence type="ECO:0000259" key="4">
    <source>
        <dbReference type="PROSITE" id="PS50090"/>
    </source>
</evidence>
<gene>
    <name evidence="6" type="ORF">CTAYLR_010409</name>
</gene>
<dbReference type="AlphaFoldDB" id="A0AAD7UJA1"/>
<dbReference type="SUPFAM" id="SSF46689">
    <property type="entry name" value="Homeodomain-like"/>
    <property type="match status" value="1"/>
</dbReference>